<sequence>MSRRPNIVYILNDHQAFYGHDRKGSQGPKRPCFEKFAAEGAEFTNTYCVSPMCGPARRSMLTGLYPHTHGQVHNENDPEYKHEVYLDNLAAGGYKNYYFGKWHAGPGCAYDHHCEGLSETGYGNPYNTQEYDDYLKRRGLPRAQHRIERVFTQDDYDKKHYFPKLEEGKLYQCEDFWCGEHAVGVTVTPKETHEAFFLANLACEQLEKLAGQKGGEDDRPFTLRVDFWGPHQPFFPTQEFLDWYEPEDIKEYPSFRNDLHDKPYTLKMEANRPLGDGENIIYPNPLPWEDWQQILAHCYAHGSLLDAAGGLVVDKIKELGLDEDTLIIWSTDHGDAIACQGGHFDKDSHMAQEVMRIPLAMQWKDVIEPGIRCSELVFTCDIPATMADVSMCAFKNPIDGKSLIPLTRTGQEGEDARKSWRKELMCETYGHGYGVTIMARMVTDGRWKYVCTDHGLDELYDLKNDPYELKNLALIKEYGARREEMRDMLRRQQELTGDPVAMDQLIVCA</sequence>
<evidence type="ECO:0000256" key="3">
    <source>
        <dbReference type="ARBA" id="ARBA00022801"/>
    </source>
</evidence>
<dbReference type="InterPro" id="IPR050738">
    <property type="entry name" value="Sulfatase"/>
</dbReference>
<dbReference type="PANTHER" id="PTHR42693">
    <property type="entry name" value="ARYLSULFATASE FAMILY MEMBER"/>
    <property type="match status" value="1"/>
</dbReference>
<evidence type="ECO:0000313" key="7">
    <source>
        <dbReference type="EMBL" id="NSJ51286.1"/>
    </source>
</evidence>
<accession>A0AAW5BRV9</accession>
<evidence type="ECO:0000313" key="8">
    <source>
        <dbReference type="Proteomes" id="UP000669239"/>
    </source>
</evidence>
<evidence type="ECO:0000259" key="5">
    <source>
        <dbReference type="Pfam" id="PF00884"/>
    </source>
</evidence>
<dbReference type="Proteomes" id="UP001299608">
    <property type="component" value="Unassembled WGS sequence"/>
</dbReference>
<comment type="similarity">
    <text evidence="1">Belongs to the sulfatase family.</text>
</comment>
<evidence type="ECO:0000256" key="4">
    <source>
        <dbReference type="ARBA" id="ARBA00022837"/>
    </source>
</evidence>
<dbReference type="RefSeq" id="WP_165641387.1">
    <property type="nucleotide sequence ID" value="NZ_BAABZL010000001.1"/>
</dbReference>
<feature type="domain" description="Sulfatase N-terminal" evidence="5">
    <location>
        <begin position="5"/>
        <end position="388"/>
    </location>
</feature>
<keyword evidence="8" id="KW-1185">Reference proteome</keyword>
<comment type="caution">
    <text evidence="6">The sequence shown here is derived from an EMBL/GenBank/DDBJ whole genome shotgun (WGS) entry which is preliminary data.</text>
</comment>
<dbReference type="GO" id="GO:0046872">
    <property type="term" value="F:metal ion binding"/>
    <property type="evidence" value="ECO:0007669"/>
    <property type="project" value="UniProtKB-KW"/>
</dbReference>
<gene>
    <name evidence="7" type="ORF">G5B36_21610</name>
    <name evidence="6" type="ORF">L0N08_11515</name>
</gene>
<reference evidence="7" key="2">
    <citation type="submission" date="2020-02" db="EMBL/GenBank/DDBJ databases">
        <authorList>
            <person name="Littmann E."/>
            <person name="Sorbara M."/>
        </authorList>
    </citation>
    <scope>NUCLEOTIDE SEQUENCE</scope>
    <source>
        <strain evidence="7">MSK.1.17</strain>
    </source>
</reference>
<proteinExistence type="inferred from homology"/>
<reference evidence="6" key="3">
    <citation type="submission" date="2022-01" db="EMBL/GenBank/DDBJ databases">
        <title>Collection of gut derived symbiotic bacterial strains cultured from healthy donors.</title>
        <authorList>
            <person name="Lin H."/>
            <person name="Kohout C."/>
            <person name="Waligurski E."/>
            <person name="Pamer E.G."/>
        </authorList>
    </citation>
    <scope>NUCLEOTIDE SEQUENCE</scope>
    <source>
        <strain evidence="6">DFI.6.55</strain>
    </source>
</reference>
<dbReference type="InterPro" id="IPR024607">
    <property type="entry name" value="Sulfatase_CS"/>
</dbReference>
<protein>
    <submittedName>
        <fullName evidence="6">Sulfatase-like hydrolase/transferase</fullName>
    </submittedName>
</protein>
<evidence type="ECO:0000313" key="9">
    <source>
        <dbReference type="Proteomes" id="UP001299608"/>
    </source>
</evidence>
<organism evidence="6 9">
    <name type="scientific">Enterocloster aldenensis</name>
    <dbReference type="NCBI Taxonomy" id="358742"/>
    <lineage>
        <taxon>Bacteria</taxon>
        <taxon>Bacillati</taxon>
        <taxon>Bacillota</taxon>
        <taxon>Clostridia</taxon>
        <taxon>Lachnospirales</taxon>
        <taxon>Lachnospiraceae</taxon>
        <taxon>Enterocloster</taxon>
    </lineage>
</organism>
<dbReference type="Gene3D" id="3.40.720.10">
    <property type="entry name" value="Alkaline Phosphatase, subunit A"/>
    <property type="match status" value="1"/>
</dbReference>
<keyword evidence="4" id="KW-0106">Calcium</keyword>
<dbReference type="PROSITE" id="PS00523">
    <property type="entry name" value="SULFATASE_1"/>
    <property type="match status" value="1"/>
</dbReference>
<dbReference type="AlphaFoldDB" id="A0AAW5BRV9"/>
<dbReference type="InterPro" id="IPR017850">
    <property type="entry name" value="Alkaline_phosphatase_core_sf"/>
</dbReference>
<dbReference type="GO" id="GO:0004065">
    <property type="term" value="F:arylsulfatase activity"/>
    <property type="evidence" value="ECO:0007669"/>
    <property type="project" value="TreeGrafter"/>
</dbReference>
<keyword evidence="2" id="KW-0479">Metal-binding</keyword>
<evidence type="ECO:0000256" key="2">
    <source>
        <dbReference type="ARBA" id="ARBA00022723"/>
    </source>
</evidence>
<name>A0AAW5BRV9_9FIRM</name>
<dbReference type="Proteomes" id="UP000669239">
    <property type="component" value="Unassembled WGS sequence"/>
</dbReference>
<evidence type="ECO:0000256" key="1">
    <source>
        <dbReference type="ARBA" id="ARBA00008779"/>
    </source>
</evidence>
<evidence type="ECO:0000313" key="6">
    <source>
        <dbReference type="EMBL" id="MCG4746043.1"/>
    </source>
</evidence>
<dbReference type="EMBL" id="JAKNGE010000012">
    <property type="protein sequence ID" value="MCG4746043.1"/>
    <property type="molecule type" value="Genomic_DNA"/>
</dbReference>
<dbReference type="EMBL" id="JAAITT010000038">
    <property type="protein sequence ID" value="NSJ51286.1"/>
    <property type="molecule type" value="Genomic_DNA"/>
</dbReference>
<reference evidence="7 8" key="1">
    <citation type="journal article" date="2020" name="Cell Host Microbe">
        <title>Functional and Genomic Variation between Human-Derived Isolates of Lachnospiraceae Reveals Inter- and Intra-Species Diversity.</title>
        <authorList>
            <person name="Sorbara M.T."/>
            <person name="Littmann E.R."/>
            <person name="Fontana E."/>
            <person name="Moody T.U."/>
            <person name="Kohout C.E."/>
            <person name="Gjonbalaj M."/>
            <person name="Eaton V."/>
            <person name="Seok R."/>
            <person name="Leiner I.M."/>
            <person name="Pamer E.G."/>
        </authorList>
    </citation>
    <scope>NUCLEOTIDE SEQUENCE [LARGE SCALE GENOMIC DNA]</scope>
    <source>
        <strain evidence="7 8">MSK.1.17</strain>
    </source>
</reference>
<dbReference type="CDD" id="cd16033">
    <property type="entry name" value="sulfatase_like"/>
    <property type="match status" value="1"/>
</dbReference>
<keyword evidence="3 6" id="KW-0378">Hydrolase</keyword>
<dbReference type="Pfam" id="PF00884">
    <property type="entry name" value="Sulfatase"/>
    <property type="match status" value="1"/>
</dbReference>
<dbReference type="InterPro" id="IPR000917">
    <property type="entry name" value="Sulfatase_N"/>
</dbReference>
<dbReference type="GeneID" id="97209157"/>
<dbReference type="PANTHER" id="PTHR42693:SF53">
    <property type="entry name" value="ENDO-4-O-SULFATASE"/>
    <property type="match status" value="1"/>
</dbReference>
<dbReference type="SUPFAM" id="SSF53649">
    <property type="entry name" value="Alkaline phosphatase-like"/>
    <property type="match status" value="1"/>
</dbReference>